<proteinExistence type="predicted"/>
<dbReference type="RefSeq" id="WP_102714477.1">
    <property type="nucleotide sequence ID" value="NZ_PJKA01000012.1"/>
</dbReference>
<organism evidence="3 4">
    <name type="scientific">Akkermansia muciniphila</name>
    <dbReference type="NCBI Taxonomy" id="239935"/>
    <lineage>
        <taxon>Bacteria</taxon>
        <taxon>Pseudomonadati</taxon>
        <taxon>Verrucomicrobiota</taxon>
        <taxon>Verrucomicrobiia</taxon>
        <taxon>Verrucomicrobiales</taxon>
        <taxon>Akkermansiaceae</taxon>
        <taxon>Akkermansia</taxon>
    </lineage>
</organism>
<dbReference type="InterPro" id="IPR029062">
    <property type="entry name" value="Class_I_gatase-like"/>
</dbReference>
<keyword evidence="1" id="KW-0732">Signal</keyword>
<evidence type="ECO:0000259" key="2">
    <source>
        <dbReference type="Pfam" id="PF06283"/>
    </source>
</evidence>
<accession>A0A2N8HD12</accession>
<dbReference type="SUPFAM" id="SSF52317">
    <property type="entry name" value="Class I glutamine amidotransferase-like"/>
    <property type="match status" value="1"/>
</dbReference>
<dbReference type="PANTHER" id="PTHR40469:SF2">
    <property type="entry name" value="GALACTOSE-BINDING DOMAIN-LIKE SUPERFAMILY PROTEIN"/>
    <property type="match status" value="1"/>
</dbReference>
<name>A0A2N8HD12_9BACT</name>
<dbReference type="AlphaFoldDB" id="A0A2N8HD12"/>
<gene>
    <name evidence="3" type="ORF">CXU22_08455</name>
</gene>
<reference evidence="3 4" key="1">
    <citation type="journal article" date="2017" name="BMC Genomics">
        <title>Genome sequencing of 39 Akkermansia muciniphila isolates reveals its population structure, genomic and functional diverisity, and global distribution in mammalian gut microbiotas.</title>
        <authorList>
            <person name="Guo X."/>
            <person name="Li S."/>
            <person name="Zhang J."/>
            <person name="Wu F."/>
            <person name="Li X."/>
            <person name="Wu D."/>
            <person name="Zhang M."/>
            <person name="Ou Z."/>
            <person name="Jie Z."/>
            <person name="Yan Q."/>
            <person name="Li P."/>
            <person name="Yi J."/>
            <person name="Peng Y."/>
        </authorList>
    </citation>
    <scope>NUCLEOTIDE SEQUENCE [LARGE SCALE GENOMIC DNA]</scope>
    <source>
        <strain evidence="3 4">GP24</strain>
    </source>
</reference>
<dbReference type="Pfam" id="PF06283">
    <property type="entry name" value="ThuA"/>
    <property type="match status" value="1"/>
</dbReference>
<feature type="domain" description="ThuA-like" evidence="2">
    <location>
        <begin position="27"/>
        <end position="248"/>
    </location>
</feature>
<comment type="caution">
    <text evidence="3">The sequence shown here is derived from an EMBL/GenBank/DDBJ whole genome shotgun (WGS) entry which is preliminary data.</text>
</comment>
<dbReference type="OrthoDB" id="109511at2"/>
<evidence type="ECO:0000313" key="3">
    <source>
        <dbReference type="EMBL" id="PNC17764.1"/>
    </source>
</evidence>
<evidence type="ECO:0000313" key="4">
    <source>
        <dbReference type="Proteomes" id="UP000236000"/>
    </source>
</evidence>
<dbReference type="Proteomes" id="UP000236000">
    <property type="component" value="Unassembled WGS sequence"/>
</dbReference>
<evidence type="ECO:0000256" key="1">
    <source>
        <dbReference type="SAM" id="SignalP"/>
    </source>
</evidence>
<dbReference type="InterPro" id="IPR029010">
    <property type="entry name" value="ThuA-like"/>
</dbReference>
<dbReference type="EMBL" id="PJKA01000012">
    <property type="protein sequence ID" value="PNC17764.1"/>
    <property type="molecule type" value="Genomic_DNA"/>
</dbReference>
<dbReference type="Gene3D" id="3.40.50.880">
    <property type="match status" value="1"/>
</dbReference>
<feature type="chain" id="PRO_5014795872" evidence="1">
    <location>
        <begin position="22"/>
        <end position="308"/>
    </location>
</feature>
<dbReference type="PANTHER" id="PTHR40469">
    <property type="entry name" value="SECRETED GLYCOSYL HYDROLASE"/>
    <property type="match status" value="1"/>
</dbReference>
<protein>
    <submittedName>
        <fullName evidence="3">Trehalose utilization</fullName>
    </submittedName>
</protein>
<sequence length="308" mass="34579">MNWKRFHLVLCMLLLAACATARGEKTRVLIVDGFSNHDWQRTTACLRILLENEGSYSVDVSTFPAHAPEAERKAWNPDFKGYDVVIQNTNGGTNGPEWGAGAKKALEQYLKEGGGMLAFHSANNAFPRWPEYNRMIGLGWRPQDYGTSLVITDDETILRLPPGEGGRTSHGERLDALVTRLGEHPIHAELPRRWRTADIEVYRYVRGPAEHVQVLSYARDPLTGLNFPVEWTVQYGKGRVYTSTLGHVWPGDPSLKGIQCAAFQTLLFRALDWLAGKPVHYAVPGDFPDREKPSLRPLPRLLLQQVSP</sequence>
<dbReference type="PROSITE" id="PS51257">
    <property type="entry name" value="PROKAR_LIPOPROTEIN"/>
    <property type="match status" value="1"/>
</dbReference>
<feature type="signal peptide" evidence="1">
    <location>
        <begin position="1"/>
        <end position="21"/>
    </location>
</feature>